<feature type="transmembrane region" description="Helical" evidence="7">
    <location>
        <begin position="268"/>
        <end position="287"/>
    </location>
</feature>
<comment type="subcellular location">
    <subcellularLocation>
        <location evidence="1">Cell membrane</location>
        <topology evidence="1">Multi-pass membrane protein</topology>
    </subcellularLocation>
</comment>
<evidence type="ECO:0000313" key="10">
    <source>
        <dbReference type="Proteomes" id="UP000673394"/>
    </source>
</evidence>
<dbReference type="PROSITE" id="PS50850">
    <property type="entry name" value="MFS"/>
    <property type="match status" value="1"/>
</dbReference>
<proteinExistence type="inferred from homology"/>
<evidence type="ECO:0000256" key="6">
    <source>
        <dbReference type="ARBA" id="ARBA00023136"/>
    </source>
</evidence>
<keyword evidence="5 7" id="KW-1133">Transmembrane helix</keyword>
<evidence type="ECO:0000313" key="9">
    <source>
        <dbReference type="EMBL" id="MBP3965973.1"/>
    </source>
</evidence>
<evidence type="ECO:0000256" key="4">
    <source>
        <dbReference type="ARBA" id="ARBA00022692"/>
    </source>
</evidence>
<dbReference type="Proteomes" id="UP000673394">
    <property type="component" value="Unassembled WGS sequence"/>
</dbReference>
<feature type="transmembrane region" description="Helical" evidence="7">
    <location>
        <begin position="327"/>
        <end position="344"/>
    </location>
</feature>
<feature type="transmembrane region" description="Helical" evidence="7">
    <location>
        <begin position="30"/>
        <end position="50"/>
    </location>
</feature>
<reference evidence="9 10" key="1">
    <citation type="submission" date="2021-04" db="EMBL/GenBank/DDBJ databases">
        <title>Paenibacillus sp. DLE-14 whole genome sequence.</title>
        <authorList>
            <person name="Ham Y.J."/>
        </authorList>
    </citation>
    <scope>NUCLEOTIDE SEQUENCE [LARGE SCALE GENOMIC DNA]</scope>
    <source>
        <strain evidence="9 10">DLE-14</strain>
    </source>
</reference>
<keyword evidence="4 7" id="KW-0812">Transmembrane</keyword>
<dbReference type="InterPro" id="IPR020846">
    <property type="entry name" value="MFS_dom"/>
</dbReference>
<feature type="transmembrane region" description="Helical" evidence="7">
    <location>
        <begin position="57"/>
        <end position="76"/>
    </location>
</feature>
<keyword evidence="3" id="KW-0813">Transport</keyword>
<evidence type="ECO:0000256" key="3">
    <source>
        <dbReference type="ARBA" id="ARBA00022448"/>
    </source>
</evidence>
<dbReference type="InterPro" id="IPR036259">
    <property type="entry name" value="MFS_trans_sf"/>
</dbReference>
<evidence type="ECO:0000256" key="7">
    <source>
        <dbReference type="SAM" id="Phobius"/>
    </source>
</evidence>
<feature type="domain" description="Major facilitator superfamily (MFS) profile" evidence="8">
    <location>
        <begin position="1"/>
        <end position="380"/>
    </location>
</feature>
<dbReference type="SUPFAM" id="SSF103473">
    <property type="entry name" value="MFS general substrate transporter"/>
    <property type="match status" value="1"/>
</dbReference>
<feature type="transmembrane region" description="Helical" evidence="7">
    <location>
        <begin position="200"/>
        <end position="223"/>
    </location>
</feature>
<feature type="transmembrane region" description="Helical" evidence="7">
    <location>
        <begin position="293"/>
        <end position="315"/>
    </location>
</feature>
<feature type="transmembrane region" description="Helical" evidence="7">
    <location>
        <begin position="235"/>
        <end position="256"/>
    </location>
</feature>
<feature type="transmembrane region" description="Helical" evidence="7">
    <location>
        <begin position="356"/>
        <end position="377"/>
    </location>
</feature>
<keyword evidence="10" id="KW-1185">Reference proteome</keyword>
<dbReference type="InterPro" id="IPR011701">
    <property type="entry name" value="MFS"/>
</dbReference>
<keyword evidence="6 7" id="KW-0472">Membrane</keyword>
<organism evidence="9 10">
    <name type="scientific">Paenibacillus lignilyticus</name>
    <dbReference type="NCBI Taxonomy" id="1172615"/>
    <lineage>
        <taxon>Bacteria</taxon>
        <taxon>Bacillati</taxon>
        <taxon>Bacillota</taxon>
        <taxon>Bacilli</taxon>
        <taxon>Bacillales</taxon>
        <taxon>Paenibacillaceae</taxon>
        <taxon>Paenibacillus</taxon>
    </lineage>
</organism>
<dbReference type="Gene3D" id="1.20.1250.20">
    <property type="entry name" value="MFS general substrate transporter like domains"/>
    <property type="match status" value="2"/>
</dbReference>
<feature type="transmembrane region" description="Helical" evidence="7">
    <location>
        <begin position="144"/>
        <end position="165"/>
    </location>
</feature>
<protein>
    <submittedName>
        <fullName evidence="9">MFS transporter</fullName>
    </submittedName>
</protein>
<feature type="transmembrane region" description="Helical" evidence="7">
    <location>
        <begin position="82"/>
        <end position="107"/>
    </location>
</feature>
<dbReference type="Pfam" id="PF07690">
    <property type="entry name" value="MFS_1"/>
    <property type="match status" value="1"/>
</dbReference>
<evidence type="ECO:0000256" key="5">
    <source>
        <dbReference type="ARBA" id="ARBA00022989"/>
    </source>
</evidence>
<name>A0ABS5CJD2_9BACL</name>
<gene>
    <name evidence="9" type="ORF">I8J30_25035</name>
</gene>
<comment type="similarity">
    <text evidence="2">Belongs to the major facilitator superfamily.</text>
</comment>
<evidence type="ECO:0000256" key="2">
    <source>
        <dbReference type="ARBA" id="ARBA00008335"/>
    </source>
</evidence>
<dbReference type="InterPro" id="IPR051788">
    <property type="entry name" value="MFS_Transporter"/>
</dbReference>
<dbReference type="EMBL" id="JAGKSP010000014">
    <property type="protein sequence ID" value="MBP3965973.1"/>
    <property type="molecule type" value="Genomic_DNA"/>
</dbReference>
<feature type="transmembrane region" description="Helical" evidence="7">
    <location>
        <begin position="119"/>
        <end position="138"/>
    </location>
</feature>
<accession>A0ABS5CJD2</accession>
<comment type="caution">
    <text evidence="9">The sequence shown here is derived from an EMBL/GenBank/DDBJ whole genome shotgun (WGS) entry which is preliminary data.</text>
</comment>
<sequence>MVVGLGQLVIGAIMEPMVHAYGVQYGDGGQLVMHQFLGGMAGILCAPWLIGKIGKKAVLLSAIGFMTVAEFLYTLLPPWWVMLTIAPFAGVGLGMTEAVVGSFIIGASGAKANTAMSRVETFFGVGALLIPFAGAALIEAGYWKLSFGIVGALAAVTFLLWSIWWPSVLDQPAASAGGANDSGGHEAHAGAAPKLTSRSLVILAACAVFFIVYVGLEMSYIHYLPSLLVQTNGLVESSATLALSLFWGAMVIGRLVAGQIADKVGGSVYLIGTCIITAVLFILMTLFTGALPAFVLAFAVGLTMSGMFAIALVFANRATPGMTERTTSLLMACGGIGGALLPKGTGWFLDQHGPEAVRWLFAGTAALMLLVILWASLAARRSASATASVLVTMHK</sequence>
<dbReference type="PANTHER" id="PTHR23514">
    <property type="entry name" value="BYPASS OF STOP CODON PROTEIN 6"/>
    <property type="match status" value="1"/>
</dbReference>
<evidence type="ECO:0000259" key="8">
    <source>
        <dbReference type="PROSITE" id="PS50850"/>
    </source>
</evidence>
<dbReference type="PANTHER" id="PTHR23514:SF3">
    <property type="entry name" value="BYPASS OF STOP CODON PROTEIN 6"/>
    <property type="match status" value="1"/>
</dbReference>
<evidence type="ECO:0000256" key="1">
    <source>
        <dbReference type="ARBA" id="ARBA00004651"/>
    </source>
</evidence>